<dbReference type="RefSeq" id="WP_152021810.1">
    <property type="nucleotide sequence ID" value="NZ_AP019860.1"/>
</dbReference>
<dbReference type="NCBIfam" id="TIGR01175">
    <property type="entry name" value="pilM"/>
    <property type="match status" value="1"/>
</dbReference>
<reference evidence="1 2" key="1">
    <citation type="submission" date="2019-08" db="EMBL/GenBank/DDBJ databases">
        <title>Complete genome sequence of Candidatus Uab amorphum.</title>
        <authorList>
            <person name="Shiratori T."/>
            <person name="Suzuki S."/>
            <person name="Kakizawa Y."/>
            <person name="Ishida K."/>
        </authorList>
    </citation>
    <scope>NUCLEOTIDE SEQUENCE [LARGE SCALE GENOMIC DNA]</scope>
    <source>
        <strain evidence="1 2">SRT547</strain>
    </source>
</reference>
<dbReference type="Pfam" id="PF11104">
    <property type="entry name" value="PilM_2"/>
    <property type="match status" value="1"/>
</dbReference>
<gene>
    <name evidence="1" type="ORF">UABAM_06604</name>
</gene>
<dbReference type="EMBL" id="AP019860">
    <property type="protein sequence ID" value="BBM88187.1"/>
    <property type="molecule type" value="Genomic_DNA"/>
</dbReference>
<sequence>MASNEVWGIDIGKSGVKAVKMRKAKNQLEVVAIDIIEYEQALSESEDVDREEQIRQALGEFQARNKIKSSDCIFASIPGQATFNRLITIPPVEAKRIKEVVTYEAQQQIPFPIEDVIWDYQLIGSVDNKNVEEREVMLFAVRKELINNFLSNLEAAQLPVQGIQIAPLALYNFVRFERPDMEAGVAIDIGAEHTDLVIVDLDKLWLRAVPYAGDDITKALQKRFKIPYSEAEKLKIKSGKTKQSQRIFEVMKPILKDLVGEVHRSVGYYKSSMSKNIKFEKMLFVGNATKLNGFEQFFTQNMQYNIEILSQVKNIHVSPKINVNQFQSNIATFAVALGLAIQGLGKAKNDIKLIPSEISIVNNFNKIKPFLVAATALLCVAPILEYQKAKQIQTNMTQLSRDVSPIINKIKKLQDRLKKVNNYAGIQTELKKVSVYGQGRDIWLTTLNLLNEQYLETSQKVKDENKPKFWIVKTSAEKKLDTTVVDAKDPKDARKTIKKTIVKKQLLVQFTVVFKTVAENSLGNNDYLSNYLVVPLREKCKKTYGENFGTIDILEGSWGFVAGVFPNSSDQEEKDHFKVTIKWILNLGE</sequence>
<dbReference type="Gene3D" id="3.30.1490.300">
    <property type="match status" value="1"/>
</dbReference>
<proteinExistence type="predicted"/>
<name>A0A5S9IUV6_UABAM</name>
<dbReference type="OrthoDB" id="9768127at2"/>
<dbReference type="InterPro" id="IPR005883">
    <property type="entry name" value="PilM"/>
</dbReference>
<dbReference type="Gene3D" id="3.30.420.40">
    <property type="match status" value="2"/>
</dbReference>
<keyword evidence="2" id="KW-1185">Reference proteome</keyword>
<dbReference type="CDD" id="cd24049">
    <property type="entry name" value="ASKHA_NBD_PilM"/>
    <property type="match status" value="1"/>
</dbReference>
<dbReference type="AlphaFoldDB" id="A0A5S9IUV6"/>
<dbReference type="Proteomes" id="UP000326354">
    <property type="component" value="Chromosome"/>
</dbReference>
<dbReference type="InterPro" id="IPR043129">
    <property type="entry name" value="ATPase_NBD"/>
</dbReference>
<evidence type="ECO:0000313" key="1">
    <source>
        <dbReference type="EMBL" id="BBM88187.1"/>
    </source>
</evidence>
<dbReference type="SUPFAM" id="SSF53067">
    <property type="entry name" value="Actin-like ATPase domain"/>
    <property type="match status" value="2"/>
</dbReference>
<evidence type="ECO:0000313" key="2">
    <source>
        <dbReference type="Proteomes" id="UP000326354"/>
    </source>
</evidence>
<accession>A0A5S9IUV6</accession>
<organism evidence="1 2">
    <name type="scientific">Uabimicrobium amorphum</name>
    <dbReference type="NCBI Taxonomy" id="2596890"/>
    <lineage>
        <taxon>Bacteria</taxon>
        <taxon>Pseudomonadati</taxon>
        <taxon>Planctomycetota</taxon>
        <taxon>Candidatus Uabimicrobiia</taxon>
        <taxon>Candidatus Uabimicrobiales</taxon>
        <taxon>Candidatus Uabimicrobiaceae</taxon>
        <taxon>Candidatus Uabimicrobium</taxon>
    </lineage>
</organism>
<dbReference type="KEGG" id="uam:UABAM_06604"/>
<dbReference type="InterPro" id="IPR050696">
    <property type="entry name" value="FtsA/MreB"/>
</dbReference>
<dbReference type="PANTHER" id="PTHR32432">
    <property type="entry name" value="CELL DIVISION PROTEIN FTSA-RELATED"/>
    <property type="match status" value="1"/>
</dbReference>
<dbReference type="PANTHER" id="PTHR32432:SF3">
    <property type="entry name" value="ETHANOLAMINE UTILIZATION PROTEIN EUTJ"/>
    <property type="match status" value="1"/>
</dbReference>
<protein>
    <submittedName>
        <fullName evidence="1">Pilus assembly protein PilM</fullName>
    </submittedName>
</protein>